<reference evidence="10 11" key="1">
    <citation type="submission" date="2020-01" db="EMBL/GenBank/DDBJ databases">
        <title>Genome sequencing of strain KACC 21507.</title>
        <authorList>
            <person name="Heo J."/>
            <person name="Kim S.-J."/>
            <person name="Kim J.-S."/>
            <person name="Hong S.-B."/>
            <person name="Kwon S.-W."/>
        </authorList>
    </citation>
    <scope>NUCLEOTIDE SEQUENCE [LARGE SCALE GENOMIC DNA]</scope>
    <source>
        <strain evidence="10 11">KACC 21507</strain>
    </source>
</reference>
<keyword evidence="3" id="KW-0378">Hydrolase</keyword>
<keyword evidence="2" id="KW-0227">DNA damage</keyword>
<dbReference type="InterPro" id="IPR047112">
    <property type="entry name" value="RecG/Mfd"/>
</dbReference>
<dbReference type="Pfam" id="PF19833">
    <property type="entry name" value="RecG_dom3_C"/>
    <property type="match status" value="1"/>
</dbReference>
<dbReference type="SMART" id="SM00487">
    <property type="entry name" value="DEXDc"/>
    <property type="match status" value="1"/>
</dbReference>
<dbReference type="InterPro" id="IPR027417">
    <property type="entry name" value="P-loop_NTPase"/>
</dbReference>
<keyword evidence="1" id="KW-0547">Nucleotide-binding</keyword>
<evidence type="ECO:0000313" key="11">
    <source>
        <dbReference type="Proteomes" id="UP000463975"/>
    </source>
</evidence>
<dbReference type="NCBIfam" id="NF008164">
    <property type="entry name" value="PRK10917.1-2"/>
    <property type="match status" value="1"/>
</dbReference>
<dbReference type="SMART" id="SM00490">
    <property type="entry name" value="HELICc"/>
    <property type="match status" value="1"/>
</dbReference>
<feature type="domain" description="Helicase ATP-binding" evidence="8">
    <location>
        <begin position="289"/>
        <end position="447"/>
    </location>
</feature>
<name>A0A6P1NL60_9PROT</name>
<dbReference type="Pfam" id="PF00270">
    <property type="entry name" value="DEAD"/>
    <property type="match status" value="1"/>
</dbReference>
<keyword evidence="5" id="KW-0067">ATP-binding</keyword>
<keyword evidence="4 10" id="KW-0347">Helicase</keyword>
<dbReference type="GO" id="GO:0006281">
    <property type="term" value="P:DNA repair"/>
    <property type="evidence" value="ECO:0007669"/>
    <property type="project" value="UniProtKB-KW"/>
</dbReference>
<evidence type="ECO:0000256" key="7">
    <source>
        <dbReference type="ARBA" id="ARBA00023204"/>
    </source>
</evidence>
<evidence type="ECO:0000256" key="1">
    <source>
        <dbReference type="ARBA" id="ARBA00022741"/>
    </source>
</evidence>
<dbReference type="InterPro" id="IPR045562">
    <property type="entry name" value="RecG_dom3_C"/>
</dbReference>
<dbReference type="GO" id="GO:0016787">
    <property type="term" value="F:hydrolase activity"/>
    <property type="evidence" value="ECO:0007669"/>
    <property type="project" value="UniProtKB-KW"/>
</dbReference>
<evidence type="ECO:0000256" key="6">
    <source>
        <dbReference type="ARBA" id="ARBA00023125"/>
    </source>
</evidence>
<keyword evidence="7" id="KW-0234">DNA repair</keyword>
<dbReference type="Gene3D" id="3.40.50.300">
    <property type="entry name" value="P-loop containing nucleotide triphosphate hydrolases"/>
    <property type="match status" value="2"/>
</dbReference>
<dbReference type="AlphaFoldDB" id="A0A6P1NL60"/>
<evidence type="ECO:0000259" key="8">
    <source>
        <dbReference type="PROSITE" id="PS51192"/>
    </source>
</evidence>
<dbReference type="RefSeq" id="WP_160619430.1">
    <property type="nucleotide sequence ID" value="NZ_CP047652.1"/>
</dbReference>
<sequence>MPISQPPPLLTPLLEPLTSLSGIGPHHASLLSKISGGKKISDLIFTLPERYIDRRKISTVSEAYSLNQGDIFTGHIRIISFKKPTKPSQPFIIHTEDETGRLEVALFRKGKITLPEIGSDIIISGKISFYQNKVSISQPDYFLPWEKRFSFPQIEAVWPLTAGLFPSIVRRAMKGALARLPDLPEWHNAELIQRRQWPSFKQAFTILHEPEKLKDVAHYEPLIERAKMRLAADEILADQLCLALARRSLQQRSGRSLKGNGLYQAELRQRFGYEPTMSQEQAIAEISRDLASPTQMVRLLQGDVGSGKTFVAMMAMLQANEAGAQAALMAPTEILARQHFATISRLCPVSSVFLSGSVKGKERQHVLNEIAQEHAKIIVGTHALFQEGVEFSDLGLAIIDEQHRFGVEQRIKFGNKGTNTDLLVMTATPIPRTMQLAEWGDMGVSFLKEKPANRRPIRTTLHDMSRLDDILSGIQRSLDQGKQIFWVCPLIENSETQSAAAAEDRWACLTSRFGPIVGLAHGKQDHTVRQEALDAFKEGQTRLLVATTVIEVGVDIPNATIMVIEEAERFGLAQLHQLRGRVGRGSEDSFCLLLHNHAASFTARRRLSLLRETEDGFHIADEDFKIRGGGDLAGSRQSGLPGFRLADEMRLPLLIDSMSKEAETILLKKDQENHKLKEVHISLVHLFDRASPERLFRSG</sequence>
<proteinExistence type="predicted"/>
<dbReference type="SUPFAM" id="SSF50249">
    <property type="entry name" value="Nucleic acid-binding proteins"/>
    <property type="match status" value="1"/>
</dbReference>
<feature type="domain" description="Helicase C-terminal" evidence="9">
    <location>
        <begin position="480"/>
        <end position="625"/>
    </location>
</feature>
<dbReference type="GO" id="GO:0005524">
    <property type="term" value="F:ATP binding"/>
    <property type="evidence" value="ECO:0007669"/>
    <property type="project" value="UniProtKB-KW"/>
</dbReference>
<dbReference type="Proteomes" id="UP000463975">
    <property type="component" value="Chromosome"/>
</dbReference>
<evidence type="ECO:0000313" key="10">
    <source>
        <dbReference type="EMBL" id="QHI96372.1"/>
    </source>
</evidence>
<dbReference type="PROSITE" id="PS51192">
    <property type="entry name" value="HELICASE_ATP_BIND_1"/>
    <property type="match status" value="1"/>
</dbReference>
<dbReference type="GO" id="GO:0003677">
    <property type="term" value="F:DNA binding"/>
    <property type="evidence" value="ECO:0007669"/>
    <property type="project" value="UniProtKB-KW"/>
</dbReference>
<evidence type="ECO:0000256" key="3">
    <source>
        <dbReference type="ARBA" id="ARBA00022801"/>
    </source>
</evidence>
<accession>A0A6P1NL60</accession>
<organism evidence="10 11">
    <name type="scientific">Aristophania vespae</name>
    <dbReference type="NCBI Taxonomy" id="2697033"/>
    <lineage>
        <taxon>Bacteria</taxon>
        <taxon>Pseudomonadati</taxon>
        <taxon>Pseudomonadota</taxon>
        <taxon>Alphaproteobacteria</taxon>
        <taxon>Acetobacterales</taxon>
        <taxon>Acetobacteraceae</taxon>
        <taxon>Aristophania</taxon>
    </lineage>
</organism>
<dbReference type="InterPro" id="IPR012340">
    <property type="entry name" value="NA-bd_OB-fold"/>
</dbReference>
<dbReference type="KEGG" id="bomb:GT348_03440"/>
<dbReference type="PANTHER" id="PTHR47964">
    <property type="entry name" value="ATP-DEPENDENT DNA HELICASE HOMOLOG RECG, CHLOROPLASTIC"/>
    <property type="match status" value="1"/>
</dbReference>
<protein>
    <submittedName>
        <fullName evidence="10">ATP-dependent DNA helicase RecG</fullName>
    </submittedName>
</protein>
<dbReference type="GO" id="GO:0003678">
    <property type="term" value="F:DNA helicase activity"/>
    <property type="evidence" value="ECO:0007669"/>
    <property type="project" value="TreeGrafter"/>
</dbReference>
<dbReference type="InterPro" id="IPR011545">
    <property type="entry name" value="DEAD/DEAH_box_helicase_dom"/>
</dbReference>
<dbReference type="CDD" id="cd17992">
    <property type="entry name" value="DEXHc_RecG"/>
    <property type="match status" value="1"/>
</dbReference>
<dbReference type="EMBL" id="CP047652">
    <property type="protein sequence ID" value="QHI96372.1"/>
    <property type="molecule type" value="Genomic_DNA"/>
</dbReference>
<dbReference type="PANTHER" id="PTHR47964:SF1">
    <property type="entry name" value="ATP-DEPENDENT DNA HELICASE HOMOLOG RECG, CHLOROPLASTIC"/>
    <property type="match status" value="1"/>
</dbReference>
<dbReference type="PROSITE" id="PS51194">
    <property type="entry name" value="HELICASE_CTER"/>
    <property type="match status" value="1"/>
</dbReference>
<evidence type="ECO:0000256" key="5">
    <source>
        <dbReference type="ARBA" id="ARBA00022840"/>
    </source>
</evidence>
<dbReference type="InterPro" id="IPR014001">
    <property type="entry name" value="Helicase_ATP-bd"/>
</dbReference>
<evidence type="ECO:0000259" key="9">
    <source>
        <dbReference type="PROSITE" id="PS51194"/>
    </source>
</evidence>
<dbReference type="SUPFAM" id="SSF52540">
    <property type="entry name" value="P-loop containing nucleoside triphosphate hydrolases"/>
    <property type="match status" value="2"/>
</dbReference>
<dbReference type="InterPro" id="IPR001650">
    <property type="entry name" value="Helicase_C-like"/>
</dbReference>
<gene>
    <name evidence="10" type="primary">recG</name>
    <name evidence="10" type="ORF">GT348_03440</name>
</gene>
<evidence type="ECO:0000256" key="2">
    <source>
        <dbReference type="ARBA" id="ARBA00022763"/>
    </source>
</evidence>
<keyword evidence="6" id="KW-0238">DNA-binding</keyword>
<evidence type="ECO:0000256" key="4">
    <source>
        <dbReference type="ARBA" id="ARBA00022806"/>
    </source>
</evidence>
<dbReference type="Pfam" id="PF00271">
    <property type="entry name" value="Helicase_C"/>
    <property type="match status" value="1"/>
</dbReference>
<keyword evidence="11" id="KW-1185">Reference proteome</keyword>